<dbReference type="Proteomes" id="UP000656319">
    <property type="component" value="Unassembled WGS sequence"/>
</dbReference>
<evidence type="ECO:0000313" key="2">
    <source>
        <dbReference type="EMBL" id="CAD6559040.1"/>
    </source>
</evidence>
<gene>
    <name evidence="2" type="ORF">LMG27952_06772</name>
</gene>
<organism evidence="2 3">
    <name type="scientific">Paraburkholderia hiiakae</name>
    <dbReference type="NCBI Taxonomy" id="1081782"/>
    <lineage>
        <taxon>Bacteria</taxon>
        <taxon>Pseudomonadati</taxon>
        <taxon>Pseudomonadota</taxon>
        <taxon>Betaproteobacteria</taxon>
        <taxon>Burkholderiales</taxon>
        <taxon>Burkholderiaceae</taxon>
        <taxon>Paraburkholderia</taxon>
    </lineage>
</organism>
<proteinExistence type="predicted"/>
<keyword evidence="3" id="KW-1185">Reference proteome</keyword>
<comment type="caution">
    <text evidence="2">The sequence shown here is derived from an EMBL/GenBank/DDBJ whole genome shotgun (WGS) entry which is preliminary data.</text>
</comment>
<dbReference type="EMBL" id="CAJHCQ010000026">
    <property type="protein sequence ID" value="CAD6559040.1"/>
    <property type="molecule type" value="Genomic_DNA"/>
</dbReference>
<reference evidence="2 3" key="1">
    <citation type="submission" date="2020-10" db="EMBL/GenBank/DDBJ databases">
        <authorList>
            <person name="Peeters C."/>
        </authorList>
    </citation>
    <scope>NUCLEOTIDE SEQUENCE [LARGE SCALE GENOMIC DNA]</scope>
    <source>
        <strain evidence="2 3">LMG 27952</strain>
    </source>
</reference>
<evidence type="ECO:0000313" key="3">
    <source>
        <dbReference type="Proteomes" id="UP000656319"/>
    </source>
</evidence>
<keyword evidence="1" id="KW-0812">Transmembrane</keyword>
<feature type="transmembrane region" description="Helical" evidence="1">
    <location>
        <begin position="18"/>
        <end position="37"/>
    </location>
</feature>
<keyword evidence="1" id="KW-0472">Membrane</keyword>
<name>A0ABN7IG08_9BURK</name>
<accession>A0ABN7IG08</accession>
<sequence>MSDLGAKTRLGIPPSLEVVSSVFKPITIFLLAVALNAGRWHRVRTLADASLLHRSRCQDSETLRDAT</sequence>
<keyword evidence="1" id="KW-1133">Transmembrane helix</keyword>
<evidence type="ECO:0000256" key="1">
    <source>
        <dbReference type="SAM" id="Phobius"/>
    </source>
</evidence>
<protein>
    <submittedName>
        <fullName evidence="2">Uncharacterized protein</fullName>
    </submittedName>
</protein>